<accession>A0A1N7S8X0</accession>
<name>A0A1N7S8X0_9BURK</name>
<reference evidence="2 3" key="1">
    <citation type="submission" date="2016-12" db="EMBL/GenBank/DDBJ databases">
        <authorList>
            <person name="Song W.-J."/>
            <person name="Kurnit D.M."/>
        </authorList>
    </citation>
    <scope>NUCLEOTIDE SEQUENCE [LARGE SCALE GENOMIC DNA]</scope>
    <source>
        <strain evidence="2 3">STM7296</strain>
    </source>
</reference>
<keyword evidence="3" id="KW-1185">Reference proteome</keyword>
<dbReference type="Gene3D" id="1.25.40.10">
    <property type="entry name" value="Tetratricopeptide repeat domain"/>
    <property type="match status" value="1"/>
</dbReference>
<dbReference type="STRING" id="1247936.BN2475_450044"/>
<dbReference type="AlphaFoldDB" id="A0A1N7S8X0"/>
<evidence type="ECO:0000256" key="1">
    <source>
        <dbReference type="SAM" id="MobiDB-lite"/>
    </source>
</evidence>
<feature type="region of interest" description="Disordered" evidence="1">
    <location>
        <begin position="167"/>
        <end position="187"/>
    </location>
</feature>
<evidence type="ECO:0000313" key="3">
    <source>
        <dbReference type="Proteomes" id="UP000187012"/>
    </source>
</evidence>
<protein>
    <submittedName>
        <fullName evidence="2">Putative MxaK-like protein</fullName>
    </submittedName>
</protein>
<dbReference type="SUPFAM" id="SSF48452">
    <property type="entry name" value="TPR-like"/>
    <property type="match status" value="1"/>
</dbReference>
<dbReference type="InterPro" id="IPR011990">
    <property type="entry name" value="TPR-like_helical_dom_sf"/>
</dbReference>
<sequence length="187" mass="20625">MKRRSIHLLFAAATLCGAAWCAYQGWLLQRALDTNAAVVRASEKPSGENPNRATANDVAEVRLARAVALSKAGKYDAASNLFNELGHQEPLGETGRAALFDLANMYMREGIANGAGKPGTSTPLIELAKQRYRDLLRVYPDNWDARYNLERALWLRPEHPDAFDAAAQQPHETRKLKLQDVTAGDLP</sequence>
<dbReference type="Proteomes" id="UP000187012">
    <property type="component" value="Unassembled WGS sequence"/>
</dbReference>
<organism evidence="2 3">
    <name type="scientific">Paraburkholderia ribeironis</name>
    <dbReference type="NCBI Taxonomy" id="1247936"/>
    <lineage>
        <taxon>Bacteria</taxon>
        <taxon>Pseudomonadati</taxon>
        <taxon>Pseudomonadota</taxon>
        <taxon>Betaproteobacteria</taxon>
        <taxon>Burkholderiales</taxon>
        <taxon>Burkholderiaceae</taxon>
        <taxon>Paraburkholderia</taxon>
    </lineage>
</organism>
<dbReference type="RefSeq" id="WP_094781242.1">
    <property type="nucleotide sequence ID" value="NZ_CYGX02000045.1"/>
</dbReference>
<proteinExistence type="predicted"/>
<dbReference type="OrthoDB" id="8685511at2"/>
<dbReference type="EMBL" id="CYGX02000045">
    <property type="protein sequence ID" value="SIT43771.1"/>
    <property type="molecule type" value="Genomic_DNA"/>
</dbReference>
<gene>
    <name evidence="2" type="ORF">BN2475_450044</name>
</gene>
<evidence type="ECO:0000313" key="2">
    <source>
        <dbReference type="EMBL" id="SIT43771.1"/>
    </source>
</evidence>